<name>B9G7R5_ORYSJ</name>
<dbReference type="AlphaFoldDB" id="B9G7R5"/>
<evidence type="ECO:0000313" key="2">
    <source>
        <dbReference type="EMBL" id="EEE50650.1"/>
    </source>
</evidence>
<sequence length="59" mass="6164">MADSGDGRSGTDEATMTTGGRGGGSCAADDGGRWRRKIRCFNSKRRALAAWIRLSTGTG</sequence>
<organism evidence="2">
    <name type="scientific">Oryza sativa subsp. japonica</name>
    <name type="common">Rice</name>
    <dbReference type="NCBI Taxonomy" id="39947"/>
    <lineage>
        <taxon>Eukaryota</taxon>
        <taxon>Viridiplantae</taxon>
        <taxon>Streptophyta</taxon>
        <taxon>Embryophyta</taxon>
        <taxon>Tracheophyta</taxon>
        <taxon>Spermatophyta</taxon>
        <taxon>Magnoliopsida</taxon>
        <taxon>Liliopsida</taxon>
        <taxon>Poales</taxon>
        <taxon>Poaceae</taxon>
        <taxon>BOP clade</taxon>
        <taxon>Oryzoideae</taxon>
        <taxon>Oryzeae</taxon>
        <taxon>Oryzinae</taxon>
        <taxon>Oryza</taxon>
        <taxon>Oryza sativa</taxon>
    </lineage>
</organism>
<protein>
    <submittedName>
        <fullName evidence="2">Uncharacterized protein</fullName>
    </submittedName>
</protein>
<proteinExistence type="predicted"/>
<feature type="compositionally biased region" description="Basic and acidic residues" evidence="1">
    <location>
        <begin position="1"/>
        <end position="11"/>
    </location>
</feature>
<reference evidence="2" key="1">
    <citation type="journal article" date="2005" name="PLoS Biol.">
        <title>The genomes of Oryza sativa: a history of duplications.</title>
        <authorList>
            <person name="Yu J."/>
            <person name="Wang J."/>
            <person name="Lin W."/>
            <person name="Li S."/>
            <person name="Li H."/>
            <person name="Zhou J."/>
            <person name="Ni P."/>
            <person name="Dong W."/>
            <person name="Hu S."/>
            <person name="Zeng C."/>
            <person name="Zhang J."/>
            <person name="Zhang Y."/>
            <person name="Li R."/>
            <person name="Xu Z."/>
            <person name="Li S."/>
            <person name="Li X."/>
            <person name="Zheng H."/>
            <person name="Cong L."/>
            <person name="Lin L."/>
            <person name="Yin J."/>
            <person name="Geng J."/>
            <person name="Li G."/>
            <person name="Shi J."/>
            <person name="Liu J."/>
            <person name="Lv H."/>
            <person name="Li J."/>
            <person name="Wang J."/>
            <person name="Deng Y."/>
            <person name="Ran L."/>
            <person name="Shi X."/>
            <person name="Wang X."/>
            <person name="Wu Q."/>
            <person name="Li C."/>
            <person name="Ren X."/>
            <person name="Wang J."/>
            <person name="Wang X."/>
            <person name="Li D."/>
            <person name="Liu D."/>
            <person name="Zhang X."/>
            <person name="Ji Z."/>
            <person name="Zhao W."/>
            <person name="Sun Y."/>
            <person name="Zhang Z."/>
            <person name="Bao J."/>
            <person name="Han Y."/>
            <person name="Dong L."/>
            <person name="Ji J."/>
            <person name="Chen P."/>
            <person name="Wu S."/>
            <person name="Liu J."/>
            <person name="Xiao Y."/>
            <person name="Bu D."/>
            <person name="Tan J."/>
            <person name="Yang L."/>
            <person name="Ye C."/>
            <person name="Zhang J."/>
            <person name="Xu J."/>
            <person name="Zhou Y."/>
            <person name="Yu Y."/>
            <person name="Zhang B."/>
            <person name="Zhuang S."/>
            <person name="Wei H."/>
            <person name="Liu B."/>
            <person name="Lei M."/>
            <person name="Yu H."/>
            <person name="Li Y."/>
            <person name="Xu H."/>
            <person name="Wei S."/>
            <person name="He X."/>
            <person name="Fang L."/>
            <person name="Zhang Z."/>
            <person name="Zhang Y."/>
            <person name="Huang X."/>
            <person name="Su Z."/>
            <person name="Tong W."/>
            <person name="Li J."/>
            <person name="Tong Z."/>
            <person name="Li S."/>
            <person name="Ye J."/>
            <person name="Wang L."/>
            <person name="Fang L."/>
            <person name="Lei T."/>
            <person name="Chen C."/>
            <person name="Chen H."/>
            <person name="Xu Z."/>
            <person name="Li H."/>
            <person name="Huang H."/>
            <person name="Zhang F."/>
            <person name="Xu H."/>
            <person name="Li N."/>
            <person name="Zhao C."/>
            <person name="Li S."/>
            <person name="Dong L."/>
            <person name="Huang Y."/>
            <person name="Li L."/>
            <person name="Xi Y."/>
            <person name="Qi Q."/>
            <person name="Li W."/>
            <person name="Zhang B."/>
            <person name="Hu W."/>
            <person name="Zhang Y."/>
            <person name="Tian X."/>
            <person name="Jiao Y."/>
            <person name="Liang X."/>
            <person name="Jin J."/>
            <person name="Gao L."/>
            <person name="Zheng W."/>
            <person name="Hao B."/>
            <person name="Liu S."/>
            <person name="Wang W."/>
            <person name="Yuan L."/>
            <person name="Cao M."/>
            <person name="McDermott J."/>
            <person name="Samudrala R."/>
            <person name="Wang J."/>
            <person name="Wong G.K."/>
            <person name="Yang H."/>
        </authorList>
    </citation>
    <scope>NUCLEOTIDE SEQUENCE [LARGE SCALE GENOMIC DNA]</scope>
</reference>
<reference evidence="2" key="2">
    <citation type="submission" date="2008-12" db="EMBL/GenBank/DDBJ databases">
        <title>Improved gene annotation of the rice (Oryza sativa) genomes.</title>
        <authorList>
            <person name="Wang J."/>
            <person name="Li R."/>
            <person name="Fan W."/>
            <person name="Huang Q."/>
            <person name="Zhang J."/>
            <person name="Zhou Y."/>
            <person name="Hu Y."/>
            <person name="Zi S."/>
            <person name="Li J."/>
            <person name="Ni P."/>
            <person name="Zheng H."/>
            <person name="Zhang Y."/>
            <person name="Zhao M."/>
            <person name="Hao Q."/>
            <person name="McDermott J."/>
            <person name="Samudrala R."/>
            <person name="Kristiansen K."/>
            <person name="Wong G.K.-S."/>
        </authorList>
    </citation>
    <scope>NUCLEOTIDE SEQUENCE</scope>
</reference>
<dbReference type="Proteomes" id="UP000007752">
    <property type="component" value="Chromosome 10"/>
</dbReference>
<accession>B9G7R5</accession>
<dbReference type="EMBL" id="CM000147">
    <property type="protein sequence ID" value="EEE50650.1"/>
    <property type="molecule type" value="Genomic_DNA"/>
</dbReference>
<gene>
    <name evidence="2" type="ORF">OsJ_30874</name>
</gene>
<evidence type="ECO:0000256" key="1">
    <source>
        <dbReference type="SAM" id="MobiDB-lite"/>
    </source>
</evidence>
<feature type="region of interest" description="Disordered" evidence="1">
    <location>
        <begin position="1"/>
        <end position="31"/>
    </location>
</feature>